<keyword evidence="1" id="KW-0805">Transcription regulation</keyword>
<reference evidence="5" key="1">
    <citation type="submission" date="2022-11" db="EMBL/GenBank/DDBJ databases">
        <title>Draft genome sequence of Hoeflea poritis E7-10 and Hoeflea prorocentri PM5-8, separated from scleractinian coral Porites lutea and marine dinoflagellate.</title>
        <authorList>
            <person name="Zhang G."/>
            <person name="Wei Q."/>
            <person name="Cai L."/>
        </authorList>
    </citation>
    <scope>NUCLEOTIDE SEQUENCE</scope>
    <source>
        <strain evidence="5">PM5-8</strain>
    </source>
</reference>
<dbReference type="Pfam" id="PF07729">
    <property type="entry name" value="FCD"/>
    <property type="match status" value="1"/>
</dbReference>
<organism evidence="5 6">
    <name type="scientific">Hoeflea prorocentri</name>
    <dbReference type="NCBI Taxonomy" id="1922333"/>
    <lineage>
        <taxon>Bacteria</taxon>
        <taxon>Pseudomonadati</taxon>
        <taxon>Pseudomonadota</taxon>
        <taxon>Alphaproteobacteria</taxon>
        <taxon>Hyphomicrobiales</taxon>
        <taxon>Rhizobiaceae</taxon>
        <taxon>Hoeflea</taxon>
    </lineage>
</organism>
<dbReference type="InterPro" id="IPR008920">
    <property type="entry name" value="TF_FadR/GntR_C"/>
</dbReference>
<evidence type="ECO:0000256" key="2">
    <source>
        <dbReference type="ARBA" id="ARBA00023125"/>
    </source>
</evidence>
<dbReference type="PRINTS" id="PR00035">
    <property type="entry name" value="HTHGNTR"/>
</dbReference>
<sequence>MTEDRKSARLSAEELKETIADLASEDGTLPPERELVEEFGITRSRLRRILAEMREDNLIPPARVGRRNFRETNPQVQNLVRLANPTDVIELRLIIEPQLARLAALKASSLEAERIVKAANSQKEESYGAPDLAFHLEIASATRNTLARELYRILRQVGGDARVRLPDRAPPCPDRRRKRDAEHLKIARAIAARDPDLAQECMRQHLLAVRAVIFDRMSPDFSAGTSTAAE</sequence>
<dbReference type="PANTHER" id="PTHR43537:SF5">
    <property type="entry name" value="UXU OPERON TRANSCRIPTIONAL REGULATOR"/>
    <property type="match status" value="1"/>
</dbReference>
<dbReference type="PANTHER" id="PTHR43537">
    <property type="entry name" value="TRANSCRIPTIONAL REGULATOR, GNTR FAMILY"/>
    <property type="match status" value="1"/>
</dbReference>
<evidence type="ECO:0000256" key="3">
    <source>
        <dbReference type="ARBA" id="ARBA00023163"/>
    </source>
</evidence>
<dbReference type="GO" id="GO:0003700">
    <property type="term" value="F:DNA-binding transcription factor activity"/>
    <property type="evidence" value="ECO:0007669"/>
    <property type="project" value="InterPro"/>
</dbReference>
<evidence type="ECO:0000259" key="4">
    <source>
        <dbReference type="SMART" id="SM00895"/>
    </source>
</evidence>
<evidence type="ECO:0000313" key="5">
    <source>
        <dbReference type="EMBL" id="MDA5399648.1"/>
    </source>
</evidence>
<protein>
    <submittedName>
        <fullName evidence="5">FCD domain-containing protein</fullName>
    </submittedName>
</protein>
<dbReference type="InterPro" id="IPR000524">
    <property type="entry name" value="Tscrpt_reg_HTH_GntR"/>
</dbReference>
<evidence type="ECO:0000313" key="6">
    <source>
        <dbReference type="Proteomes" id="UP001151234"/>
    </source>
</evidence>
<feature type="domain" description="GntR C-terminal" evidence="4">
    <location>
        <begin position="87"/>
        <end position="208"/>
    </location>
</feature>
<proteinExistence type="predicted"/>
<dbReference type="Proteomes" id="UP001151234">
    <property type="component" value="Unassembled WGS sequence"/>
</dbReference>
<dbReference type="SMART" id="SM00895">
    <property type="entry name" value="FCD"/>
    <property type="match status" value="1"/>
</dbReference>
<dbReference type="AlphaFoldDB" id="A0A9X3UJ83"/>
<dbReference type="SUPFAM" id="SSF48008">
    <property type="entry name" value="GntR ligand-binding domain-like"/>
    <property type="match status" value="1"/>
</dbReference>
<dbReference type="Gene3D" id="1.10.10.10">
    <property type="entry name" value="Winged helix-like DNA-binding domain superfamily/Winged helix DNA-binding domain"/>
    <property type="match status" value="1"/>
</dbReference>
<dbReference type="InterPro" id="IPR036388">
    <property type="entry name" value="WH-like_DNA-bd_sf"/>
</dbReference>
<dbReference type="GO" id="GO:0003677">
    <property type="term" value="F:DNA binding"/>
    <property type="evidence" value="ECO:0007669"/>
    <property type="project" value="UniProtKB-KW"/>
</dbReference>
<accession>A0A9X3UJ83</accession>
<keyword evidence="2" id="KW-0238">DNA-binding</keyword>
<dbReference type="RefSeq" id="WP_267991073.1">
    <property type="nucleotide sequence ID" value="NZ_JAPJZI010000001.1"/>
</dbReference>
<dbReference type="EMBL" id="JAPJZI010000001">
    <property type="protein sequence ID" value="MDA5399648.1"/>
    <property type="molecule type" value="Genomic_DNA"/>
</dbReference>
<keyword evidence="3" id="KW-0804">Transcription</keyword>
<keyword evidence="6" id="KW-1185">Reference proteome</keyword>
<gene>
    <name evidence="5" type="ORF">OQ273_13775</name>
</gene>
<name>A0A9X3UJ83_9HYPH</name>
<evidence type="ECO:0000256" key="1">
    <source>
        <dbReference type="ARBA" id="ARBA00023015"/>
    </source>
</evidence>
<dbReference type="InterPro" id="IPR011711">
    <property type="entry name" value="GntR_C"/>
</dbReference>
<dbReference type="Gene3D" id="1.20.120.530">
    <property type="entry name" value="GntR ligand-binding domain-like"/>
    <property type="match status" value="1"/>
</dbReference>
<comment type="caution">
    <text evidence="5">The sequence shown here is derived from an EMBL/GenBank/DDBJ whole genome shotgun (WGS) entry which is preliminary data.</text>
</comment>